<proteinExistence type="predicted"/>
<organism evidence="2 3">
    <name type="scientific">Stachybotrys chlorohalonatus (strain IBT 40285)</name>
    <dbReference type="NCBI Taxonomy" id="1283841"/>
    <lineage>
        <taxon>Eukaryota</taxon>
        <taxon>Fungi</taxon>
        <taxon>Dikarya</taxon>
        <taxon>Ascomycota</taxon>
        <taxon>Pezizomycotina</taxon>
        <taxon>Sordariomycetes</taxon>
        <taxon>Hypocreomycetidae</taxon>
        <taxon>Hypocreales</taxon>
        <taxon>Stachybotryaceae</taxon>
        <taxon>Stachybotrys</taxon>
    </lineage>
</organism>
<reference evidence="2 3" key="1">
    <citation type="journal article" date="2014" name="BMC Genomics">
        <title>Comparative genome sequencing reveals chemotype-specific gene clusters in the toxigenic black mold Stachybotrys.</title>
        <authorList>
            <person name="Semeiks J."/>
            <person name="Borek D."/>
            <person name="Otwinowski Z."/>
            <person name="Grishin N.V."/>
        </authorList>
    </citation>
    <scope>NUCLEOTIDE SEQUENCE [LARGE SCALE GENOMIC DNA]</scope>
    <source>
        <strain evidence="2 3">IBT 40285</strain>
    </source>
</reference>
<dbReference type="Proteomes" id="UP000028524">
    <property type="component" value="Unassembled WGS sequence"/>
</dbReference>
<dbReference type="PANTHER" id="PTHR39596:SF2">
    <property type="entry name" value="HET DOMAIN PROTEIN (AFU_ORTHOLOGUE AFUA_1G17550)-RELATED"/>
    <property type="match status" value="1"/>
</dbReference>
<feature type="compositionally biased region" description="Basic and acidic residues" evidence="1">
    <location>
        <begin position="499"/>
        <end position="510"/>
    </location>
</feature>
<dbReference type="EMBL" id="KL659939">
    <property type="protein sequence ID" value="KFA68305.1"/>
    <property type="molecule type" value="Genomic_DNA"/>
</dbReference>
<accession>A0A084QWH0</accession>
<dbReference type="OrthoDB" id="2426273at2759"/>
<evidence type="ECO:0000256" key="1">
    <source>
        <dbReference type="SAM" id="MobiDB-lite"/>
    </source>
</evidence>
<protein>
    <recommendedName>
        <fullName evidence="4">Heterokaryon incompatibility domain-containing protein</fullName>
    </recommendedName>
</protein>
<sequence length="1024" mass="115729">MAGALSYPFQPDLLADHAADRKYILSGSIRLPLPSLHKIYIANFEGSSFGIAGQNSSSQFRLPNSATSRMEHITDSYGLGYIPVSCMVPRVCRCGRSAHGPGYVEFINFPAEHGWGVNETTYEATPLEVKDHRFVMKQEEFFQSWLFFTLLNCVVRNGNPVLSYQDLTQDGPVPGKGIKITTENLDNALEAWYTYEHQNRGSAKRRLIQADLILEYARRIVRANLAEDDKKRATEATTQVHDSVALAIMVLGETLAAAKRKIVLSIGVAIRGWQGDEKDGWGRPRYVSSLMVKKNFCPYTRKLLKMQMGSSATLLLAAMDQHSESTDHPDCRDDGCIHIPASRKSNSEEIPATGPQDSKIIYKPQCHLGSTGGDSCGDQDCKPIGPNMDTVYGILEELSDRDESRVFPLFYVRRVQGRCQVEVHKWETGYPCQRFATISHVWSQGMGNEKENKVKICQLNFLTEQLNALTDLDWPTTWPQETLSPFFWLDTFAIPVKQQDTDKAEDEGKQPESSNGQKKKSREDLRKLAIRQIRHVFVASSHSIVVDKGLCAQKPGRTALEVSVKLLTSSWMRRLWTLQEAFLSKKMTIPFDKSANEALEKYNFDELMQQLSSGGTGFLKTILSGALRAHLYENLMVEGRETWHRKNELQEVDGSLLIAHAWRSVRWRTTSRKEDQTLILATLLNLEYKDSEISEAGGFRKDEDQDSIQAVEQRAKMMRDFWALINKHYQGSIPGGMIFLAPPRLTIQGFGWSPVEWMSGMDEEYPFPLSRQSLPTELDNQGLVVRYPGFILHYQRVTDILKGTGEERSGFKFPANRELIEWYEVSRIEAGQPEVLSYIEQQGHAEPRDTAEFALILSRPRPQLHVEEIALLVEVRSRAWRQTQERRGKHEIYYSRIINRVWIRRCEKSDFVSVEGAVIGEMTEDDQYWCVDGYHLDVSTTEEETQKADNESKNPQGGQSIVSRLLSLTTIGTLRTSSPSAGGSGPAGEDETRKMVGRLAGPETRGVSRSATDLGLGISKFNRR</sequence>
<feature type="region of interest" description="Disordered" evidence="1">
    <location>
        <begin position="499"/>
        <end position="523"/>
    </location>
</feature>
<dbReference type="PANTHER" id="PTHR39596">
    <property type="match status" value="1"/>
</dbReference>
<evidence type="ECO:0000313" key="2">
    <source>
        <dbReference type="EMBL" id="KFA68305.1"/>
    </source>
</evidence>
<dbReference type="STRING" id="1283841.A0A084QWH0"/>
<dbReference type="HOGENOM" id="CLU_009388_3_0_1"/>
<evidence type="ECO:0008006" key="4">
    <source>
        <dbReference type="Google" id="ProtNLM"/>
    </source>
</evidence>
<name>A0A084QWH0_STAC4</name>
<gene>
    <name evidence="2" type="ORF">S40285_07216</name>
</gene>
<evidence type="ECO:0000313" key="3">
    <source>
        <dbReference type="Proteomes" id="UP000028524"/>
    </source>
</evidence>
<dbReference type="InParanoid" id="A0A084QWH0"/>
<dbReference type="AlphaFoldDB" id="A0A084QWH0"/>
<keyword evidence="3" id="KW-1185">Reference proteome</keyword>
<dbReference type="OMA" id="CMATIID"/>
<feature type="region of interest" description="Disordered" evidence="1">
    <location>
        <begin position="974"/>
        <end position="1024"/>
    </location>
</feature>